<dbReference type="CDD" id="cd06849">
    <property type="entry name" value="lipoyl_domain"/>
    <property type="match status" value="1"/>
</dbReference>
<evidence type="ECO:0000259" key="9">
    <source>
        <dbReference type="PROSITE" id="PS50968"/>
    </source>
</evidence>
<gene>
    <name evidence="11" type="ORF">EMWEY_00043460</name>
</gene>
<keyword evidence="6 7" id="KW-0012">Acyltransferase</keyword>
<evidence type="ECO:0000313" key="11">
    <source>
        <dbReference type="EMBL" id="CDJ61651.1"/>
    </source>
</evidence>
<evidence type="ECO:0000256" key="4">
    <source>
        <dbReference type="ARBA" id="ARBA00022823"/>
    </source>
</evidence>
<dbReference type="InterPro" id="IPR036625">
    <property type="entry name" value="E3-bd_dom_sf"/>
</dbReference>
<name>U6MCA5_EIMMA</name>
<dbReference type="RefSeq" id="XP_013338301.1">
    <property type="nucleotide sequence ID" value="XM_013482847.1"/>
</dbReference>
<dbReference type="InterPro" id="IPR004167">
    <property type="entry name" value="PSBD"/>
</dbReference>
<dbReference type="VEuPathDB" id="ToxoDB:EMWEY_00043460"/>
<dbReference type="Gene3D" id="4.10.320.10">
    <property type="entry name" value="E3-binding domain"/>
    <property type="match status" value="1"/>
</dbReference>
<dbReference type="InterPro" id="IPR023213">
    <property type="entry name" value="CAT-like_dom_sf"/>
</dbReference>
<dbReference type="InterPro" id="IPR000089">
    <property type="entry name" value="Biotin_lipoyl"/>
</dbReference>
<dbReference type="EC" id="2.3.1.-" evidence="7"/>
<feature type="compositionally biased region" description="Polar residues" evidence="8">
    <location>
        <begin position="204"/>
        <end position="215"/>
    </location>
</feature>
<dbReference type="Pfam" id="PF00364">
    <property type="entry name" value="Biotin_lipoyl"/>
    <property type="match status" value="1"/>
</dbReference>
<dbReference type="PANTHER" id="PTHR43178:SF5">
    <property type="entry name" value="LIPOAMIDE ACYLTRANSFERASE COMPONENT OF BRANCHED-CHAIN ALPHA-KETO ACID DEHYDROGENASE COMPLEX, MITOCHONDRIAL"/>
    <property type="match status" value="1"/>
</dbReference>
<dbReference type="FunFam" id="4.10.320.10:FF:000002">
    <property type="entry name" value="Dihydrolipoamide acetyltransferase component of pyruvate dehydrogenase complex"/>
    <property type="match status" value="1"/>
</dbReference>
<dbReference type="SUPFAM" id="SSF51230">
    <property type="entry name" value="Single hybrid motif"/>
    <property type="match status" value="1"/>
</dbReference>
<dbReference type="GO" id="GO:0005739">
    <property type="term" value="C:mitochondrion"/>
    <property type="evidence" value="ECO:0007669"/>
    <property type="project" value="TreeGrafter"/>
</dbReference>
<dbReference type="PANTHER" id="PTHR43178">
    <property type="entry name" value="DIHYDROLIPOAMIDE ACETYLTRANSFERASE COMPONENT OF PYRUVATE DEHYDROGENASE COMPLEX"/>
    <property type="match status" value="1"/>
</dbReference>
<dbReference type="InterPro" id="IPR001078">
    <property type="entry name" value="2-oxoacid_DH_actylTfrase"/>
</dbReference>
<evidence type="ECO:0000256" key="8">
    <source>
        <dbReference type="SAM" id="MobiDB-lite"/>
    </source>
</evidence>
<feature type="compositionally biased region" description="Polar residues" evidence="8">
    <location>
        <begin position="262"/>
        <end position="291"/>
    </location>
</feature>
<accession>U6MCA5</accession>
<keyword evidence="5" id="KW-0809">Transit peptide</keyword>
<dbReference type="GO" id="GO:0016407">
    <property type="term" value="F:acetyltransferase activity"/>
    <property type="evidence" value="ECO:0007669"/>
    <property type="project" value="TreeGrafter"/>
</dbReference>
<comment type="cofactor">
    <cofactor evidence="1 7">
        <name>(R)-lipoate</name>
        <dbReference type="ChEBI" id="CHEBI:83088"/>
    </cofactor>
</comment>
<dbReference type="SUPFAM" id="SSF47005">
    <property type="entry name" value="Peripheral subunit-binding domain of 2-oxo acid dehydrogenase complex"/>
    <property type="match status" value="1"/>
</dbReference>
<protein>
    <recommendedName>
        <fullName evidence="7">Dihydrolipoamide acetyltransferase component of pyruvate dehydrogenase complex</fullName>
        <ecNumber evidence="7">2.3.1.-</ecNumber>
    </recommendedName>
</protein>
<feature type="compositionally biased region" description="Low complexity" evidence="8">
    <location>
        <begin position="187"/>
        <end position="197"/>
    </location>
</feature>
<organism evidence="11 12">
    <name type="scientific">Eimeria maxima</name>
    <name type="common">Coccidian parasite</name>
    <dbReference type="NCBI Taxonomy" id="5804"/>
    <lineage>
        <taxon>Eukaryota</taxon>
        <taxon>Sar</taxon>
        <taxon>Alveolata</taxon>
        <taxon>Apicomplexa</taxon>
        <taxon>Conoidasida</taxon>
        <taxon>Coccidia</taxon>
        <taxon>Eucoccidiorida</taxon>
        <taxon>Eimeriorina</taxon>
        <taxon>Eimeriidae</taxon>
        <taxon>Eimeria</taxon>
    </lineage>
</organism>
<dbReference type="GO" id="GO:0031405">
    <property type="term" value="F:lipoic acid binding"/>
    <property type="evidence" value="ECO:0007669"/>
    <property type="project" value="TreeGrafter"/>
</dbReference>
<dbReference type="PROSITE" id="PS00189">
    <property type="entry name" value="LIPOYL"/>
    <property type="match status" value="1"/>
</dbReference>
<dbReference type="SUPFAM" id="SSF52777">
    <property type="entry name" value="CoA-dependent acyltransferases"/>
    <property type="match status" value="1"/>
</dbReference>
<dbReference type="PROSITE" id="PS51826">
    <property type="entry name" value="PSBD"/>
    <property type="match status" value="1"/>
</dbReference>
<evidence type="ECO:0000256" key="1">
    <source>
        <dbReference type="ARBA" id="ARBA00001938"/>
    </source>
</evidence>
<dbReference type="Gene3D" id="3.30.559.10">
    <property type="entry name" value="Chloramphenicol acetyltransferase-like domain"/>
    <property type="match status" value="1"/>
</dbReference>
<evidence type="ECO:0000256" key="7">
    <source>
        <dbReference type="RuleBase" id="RU003423"/>
    </source>
</evidence>
<evidence type="ECO:0000256" key="3">
    <source>
        <dbReference type="ARBA" id="ARBA00022679"/>
    </source>
</evidence>
<dbReference type="PROSITE" id="PS50968">
    <property type="entry name" value="BIOTINYL_LIPOYL"/>
    <property type="match status" value="1"/>
</dbReference>
<dbReference type="InterPro" id="IPR003016">
    <property type="entry name" value="2-oxoA_DH_lipoyl-BS"/>
</dbReference>
<dbReference type="OrthoDB" id="202158at2759"/>
<keyword evidence="12" id="KW-1185">Reference proteome</keyword>
<dbReference type="AlphaFoldDB" id="U6MCA5"/>
<sequence>MASVVRSMGRLAVATSYSSNAGGFSSFIAPAAFASVRLPHQSRPKLPSSRGLFSISQPRHGIVCFKLADIGEGALHPCVDNNRALGLGIIRHFAAAVAAILMQRLSALANHYFPGIASVELTKWYKKEGDTVEEMEEVCEVQSDKAAVEITSRYSGKIVKLYAQEGETVKVGGPLVDIDSPDVEDTQAQQSSAPPSSDSEHAAISQQQEQTTAAPSSKGGEALASPAVRRLAKEKGVDLDKVKGTGARGAITKDDILNYLSSETSTGTQGHSAESQQGHSAESQQPKTSQGRRADREVQLQGFSKAMVKSMTESLKVPHMNIGDEYDVTRLSEVRRVLNDELASQGVRISLTAFLIKAMSIAMNEYPIVNSKFNTQTQNSYTEFGSHNVSVAIDSPGGLVVPCVKNVQDLTIVEIQKELIRLQGLARANRLSPSDLAGGTIALSNVGVISGTYIHPLLFDGQAVIVGVGRVQQLPRFVSCENTAGGGSSTALVSRDIINCSFSADHRHCDGATITRFSKSIKTLLENPELMLVHLK</sequence>
<feature type="region of interest" description="Disordered" evidence="8">
    <location>
        <begin position="262"/>
        <end position="296"/>
    </location>
</feature>
<keyword evidence="4 7" id="KW-0450">Lipoyl</keyword>
<comment type="similarity">
    <text evidence="2 7">Belongs to the 2-oxoacid dehydrogenase family.</text>
</comment>
<dbReference type="EMBL" id="HG722168">
    <property type="protein sequence ID" value="CDJ61651.1"/>
    <property type="molecule type" value="Genomic_DNA"/>
</dbReference>
<evidence type="ECO:0000256" key="6">
    <source>
        <dbReference type="ARBA" id="ARBA00023315"/>
    </source>
</evidence>
<dbReference type="Gene3D" id="2.40.50.100">
    <property type="match status" value="1"/>
</dbReference>
<feature type="domain" description="Lipoyl-binding" evidence="9">
    <location>
        <begin position="97"/>
        <end position="179"/>
    </location>
</feature>
<reference evidence="11" key="2">
    <citation type="submission" date="2013-10" db="EMBL/GenBank/DDBJ databases">
        <authorList>
            <person name="Aslett M."/>
        </authorList>
    </citation>
    <scope>NUCLEOTIDE SEQUENCE [LARGE SCALE GENOMIC DNA]</scope>
    <source>
        <strain evidence="11">Weybridge</strain>
    </source>
</reference>
<dbReference type="Pfam" id="PF02817">
    <property type="entry name" value="E3_binding"/>
    <property type="match status" value="1"/>
</dbReference>
<dbReference type="OMA" id="MPFCIKA"/>
<evidence type="ECO:0000313" key="12">
    <source>
        <dbReference type="Proteomes" id="UP000030763"/>
    </source>
</evidence>
<feature type="domain" description="Peripheral subunit-binding (PSBD)" evidence="10">
    <location>
        <begin position="223"/>
        <end position="260"/>
    </location>
</feature>
<proteinExistence type="inferred from homology"/>
<dbReference type="InterPro" id="IPR050743">
    <property type="entry name" value="2-oxoacid_DH_E2_comp"/>
</dbReference>
<dbReference type="Pfam" id="PF00198">
    <property type="entry name" value="2-oxoacid_dh"/>
    <property type="match status" value="1"/>
</dbReference>
<reference evidence="11" key="1">
    <citation type="submission" date="2013-10" db="EMBL/GenBank/DDBJ databases">
        <title>Genomic analysis of the causative agents of coccidiosis in chickens.</title>
        <authorList>
            <person name="Reid A.J."/>
            <person name="Blake D."/>
            <person name="Billington K."/>
            <person name="Browne H."/>
            <person name="Dunn M."/>
            <person name="Hung S."/>
            <person name="Kawahara F."/>
            <person name="Miranda-Saavedra D."/>
            <person name="Mourier T."/>
            <person name="Nagra H."/>
            <person name="Otto T.D."/>
            <person name="Rawlings N."/>
            <person name="Sanchez A."/>
            <person name="Sanders M."/>
            <person name="Subramaniam C."/>
            <person name="Tay Y."/>
            <person name="Dear P."/>
            <person name="Doerig C."/>
            <person name="Gruber A."/>
            <person name="Parkinson J."/>
            <person name="Shirley M."/>
            <person name="Wan K.L."/>
            <person name="Berriman M."/>
            <person name="Tomley F."/>
            <person name="Pain A."/>
        </authorList>
    </citation>
    <scope>NUCLEOTIDE SEQUENCE [LARGE SCALE GENOMIC DNA]</scope>
    <source>
        <strain evidence="11">Weybridge</strain>
    </source>
</reference>
<dbReference type="GeneID" id="25338332"/>
<evidence type="ECO:0000259" key="10">
    <source>
        <dbReference type="PROSITE" id="PS51826"/>
    </source>
</evidence>
<keyword evidence="3 7" id="KW-0808">Transferase</keyword>
<dbReference type="FunFam" id="3.30.559.10:FF:000007">
    <property type="entry name" value="Dihydrolipoamide acetyltransferase component of pyruvate dehydrogenase complex"/>
    <property type="match status" value="1"/>
</dbReference>
<dbReference type="InterPro" id="IPR011053">
    <property type="entry name" value="Single_hybrid_motif"/>
</dbReference>
<feature type="region of interest" description="Disordered" evidence="8">
    <location>
        <begin position="172"/>
        <end position="226"/>
    </location>
</feature>
<evidence type="ECO:0000256" key="5">
    <source>
        <dbReference type="ARBA" id="ARBA00022946"/>
    </source>
</evidence>
<evidence type="ECO:0000256" key="2">
    <source>
        <dbReference type="ARBA" id="ARBA00007317"/>
    </source>
</evidence>
<dbReference type="Proteomes" id="UP000030763">
    <property type="component" value="Unassembled WGS sequence"/>
</dbReference>